<dbReference type="EMBL" id="CCSD01000056">
    <property type="protein sequence ID" value="CDZ88872.1"/>
    <property type="molecule type" value="Genomic_DNA"/>
</dbReference>
<proteinExistence type="predicted"/>
<accession>A0A098BKY6</accession>
<evidence type="ECO:0000259" key="1">
    <source>
        <dbReference type="Pfam" id="PF02470"/>
    </source>
</evidence>
<gene>
    <name evidence="3" type="ORF">RHRU231_450039</name>
</gene>
<dbReference type="AlphaFoldDB" id="A0A098BKY6"/>
<feature type="domain" description="Mammalian cell entry C-terminal" evidence="2">
    <location>
        <begin position="122"/>
        <end position="272"/>
    </location>
</feature>
<dbReference type="InterPro" id="IPR003399">
    <property type="entry name" value="Mce/MlaD"/>
</dbReference>
<dbReference type="PANTHER" id="PTHR33371">
    <property type="entry name" value="INTERMEMBRANE PHOSPHOLIPID TRANSPORT SYSTEM BINDING PROTEIN MLAD-RELATED"/>
    <property type="match status" value="1"/>
</dbReference>
<feature type="domain" description="Mce/MlaD" evidence="1">
    <location>
        <begin position="40"/>
        <end position="115"/>
    </location>
</feature>
<dbReference type="Pfam" id="PF02470">
    <property type="entry name" value="MlaD"/>
    <property type="match status" value="1"/>
</dbReference>
<dbReference type="Pfam" id="PF11887">
    <property type="entry name" value="Mce4_CUP1"/>
    <property type="match status" value="1"/>
</dbReference>
<evidence type="ECO:0000313" key="4">
    <source>
        <dbReference type="Proteomes" id="UP000042997"/>
    </source>
</evidence>
<dbReference type="InterPro" id="IPR052336">
    <property type="entry name" value="MlaD_Phospholipid_Transporter"/>
</dbReference>
<dbReference type="NCBIfam" id="TIGR00996">
    <property type="entry name" value="Mtu_fam_mce"/>
    <property type="match status" value="1"/>
</dbReference>
<reference evidence="3 4" key="1">
    <citation type="journal article" date="2014" name="Genome Announc.">
        <title>Draft Genome Sequence of Propane- and Butane-Oxidizing Actinobacterium Rhodococcus ruber IEGM 231.</title>
        <authorList>
            <person name="Ivshina I.B."/>
            <person name="Kuyukina M.S."/>
            <person name="Krivoruchko A.V."/>
            <person name="Barbe V."/>
            <person name="Fischer C."/>
        </authorList>
    </citation>
    <scope>NUCLEOTIDE SEQUENCE [LARGE SCALE GENOMIC DNA]</scope>
</reference>
<organism evidence="3 4">
    <name type="scientific">Rhodococcus ruber</name>
    <dbReference type="NCBI Taxonomy" id="1830"/>
    <lineage>
        <taxon>Bacteria</taxon>
        <taxon>Bacillati</taxon>
        <taxon>Actinomycetota</taxon>
        <taxon>Actinomycetes</taxon>
        <taxon>Mycobacteriales</taxon>
        <taxon>Nocardiaceae</taxon>
        <taxon>Rhodococcus</taxon>
    </lineage>
</organism>
<sequence length="416" mass="44030">MMKSRLLRVQIVAFVVIALLGVVFVGARYVRLDNLLGFGQYTVHARFADSGGIFTNAEVTYRGVPVGRVGELGLTEDGIDVTLLLDNGGPQIPASTRAVVANRSAIGEQYVDLLPDTDEGPYLEEGSVIGEDATDVPVPVQDLLVSTNALVRSVPVDSLRTVVTELGAAFDGRGGQLQTLVDSLAQLSDAGVQYLPQTVSLIRDSQTVLDTQSVQASAIRQFSADLDLVTAQLRDSDPDVRRLLETGTAASEELTQLVADSGPGLTANLTNLALLGDKLGPQAVALQPLLAFLPAVAASAGTVAPGDGAVRLGILFETNNPPSCTIGYEGTQAILDEMQRRDPNFDDTQQDFPFNTEASCEVPQGSVTGVRSANRIVFADPATIQPWDFTPKKDPDKLNLNPIATQLAPLLGVTPK</sequence>
<name>A0A098BKY6_9NOCA</name>
<dbReference type="Proteomes" id="UP000042997">
    <property type="component" value="Unassembled WGS sequence"/>
</dbReference>
<evidence type="ECO:0000259" key="2">
    <source>
        <dbReference type="Pfam" id="PF11887"/>
    </source>
</evidence>
<dbReference type="InterPro" id="IPR005693">
    <property type="entry name" value="Mce"/>
</dbReference>
<protein>
    <submittedName>
        <fullName evidence="3">Mce family protein</fullName>
    </submittedName>
</protein>
<dbReference type="InterPro" id="IPR024516">
    <property type="entry name" value="Mce_C"/>
</dbReference>
<dbReference type="GO" id="GO:0005576">
    <property type="term" value="C:extracellular region"/>
    <property type="evidence" value="ECO:0007669"/>
    <property type="project" value="TreeGrafter"/>
</dbReference>
<dbReference type="PANTHER" id="PTHR33371:SF16">
    <property type="entry name" value="MCE-FAMILY PROTEIN MCE3F"/>
    <property type="match status" value="1"/>
</dbReference>
<evidence type="ECO:0000313" key="3">
    <source>
        <dbReference type="EMBL" id="CDZ88872.1"/>
    </source>
</evidence>
<dbReference type="eggNOG" id="COG1463">
    <property type="taxonomic scope" value="Bacteria"/>
</dbReference>